<gene>
    <name evidence="2" type="ORF">mRhiFer1_010138</name>
</gene>
<dbReference type="Proteomes" id="UP000585614">
    <property type="component" value="Unassembled WGS sequence"/>
</dbReference>
<evidence type="ECO:0000313" key="2">
    <source>
        <dbReference type="EMBL" id="KAF6351622.1"/>
    </source>
</evidence>
<feature type="compositionally biased region" description="Low complexity" evidence="1">
    <location>
        <begin position="119"/>
        <end position="140"/>
    </location>
</feature>
<feature type="region of interest" description="Disordered" evidence="1">
    <location>
        <begin position="99"/>
        <end position="153"/>
    </location>
</feature>
<dbReference type="AlphaFoldDB" id="A0A7J7XPQ4"/>
<evidence type="ECO:0000256" key="1">
    <source>
        <dbReference type="SAM" id="MobiDB-lite"/>
    </source>
</evidence>
<organism evidence="2 3">
    <name type="scientific">Rhinolophus ferrumequinum</name>
    <name type="common">Greater horseshoe bat</name>
    <dbReference type="NCBI Taxonomy" id="59479"/>
    <lineage>
        <taxon>Eukaryota</taxon>
        <taxon>Metazoa</taxon>
        <taxon>Chordata</taxon>
        <taxon>Craniata</taxon>
        <taxon>Vertebrata</taxon>
        <taxon>Euteleostomi</taxon>
        <taxon>Mammalia</taxon>
        <taxon>Eutheria</taxon>
        <taxon>Laurasiatheria</taxon>
        <taxon>Chiroptera</taxon>
        <taxon>Yinpterochiroptera</taxon>
        <taxon>Rhinolophoidea</taxon>
        <taxon>Rhinolophidae</taxon>
        <taxon>Rhinolophinae</taxon>
        <taxon>Rhinolophus</taxon>
    </lineage>
</organism>
<reference evidence="2 3" key="1">
    <citation type="journal article" date="2020" name="Nature">
        <title>Six reference-quality genomes reveal evolution of bat adaptations.</title>
        <authorList>
            <person name="Jebb D."/>
            <person name="Huang Z."/>
            <person name="Pippel M."/>
            <person name="Hughes G.M."/>
            <person name="Lavrichenko K."/>
            <person name="Devanna P."/>
            <person name="Winkler S."/>
            <person name="Jermiin L.S."/>
            <person name="Skirmuntt E.C."/>
            <person name="Katzourakis A."/>
            <person name="Burkitt-Gray L."/>
            <person name="Ray D.A."/>
            <person name="Sullivan K.A.M."/>
            <person name="Roscito J.G."/>
            <person name="Kirilenko B.M."/>
            <person name="Davalos L.M."/>
            <person name="Corthals A.P."/>
            <person name="Power M.L."/>
            <person name="Jones G."/>
            <person name="Ransome R.D."/>
            <person name="Dechmann D.K.N."/>
            <person name="Locatelli A.G."/>
            <person name="Puechmaille S.J."/>
            <person name="Fedrigo O."/>
            <person name="Jarvis E.D."/>
            <person name="Hiller M."/>
            <person name="Vernes S.C."/>
            <person name="Myers E.W."/>
            <person name="Teeling E.C."/>
        </authorList>
    </citation>
    <scope>NUCLEOTIDE SEQUENCE [LARGE SCALE GENOMIC DNA]</scope>
    <source>
        <strain evidence="2">MRhiFer1</strain>
        <tissue evidence="2">Lung</tissue>
    </source>
</reference>
<protein>
    <submittedName>
        <fullName evidence="2">Uncharacterized protein</fullName>
    </submittedName>
</protein>
<accession>A0A7J7XPQ4</accession>
<proteinExistence type="predicted"/>
<comment type="caution">
    <text evidence="2">The sequence shown here is derived from an EMBL/GenBank/DDBJ whole genome shotgun (WGS) entry which is preliminary data.</text>
</comment>
<sequence>MPDPWLTVGQEEELKPYVVIDLWVTQEMLNLCFHWEDMKDMLSNKTYNNVVATYHILNTQKNKVQCHTIQVKPFHPPNLQSYSPSPAQEVQPVCSCFQQAEQQPMDHESGQPMDQESARPSTIPESSPTTSRPSPDSRTATPEHRPGPAPLSLAQTPCVALGTLPPATAPSAAVITQRKSARASRRVARRCLNFLRKLCCPIQKEALQMQSSKAPLGFGHQGRATTRLWGGQAGIPAF</sequence>
<dbReference type="Gene3D" id="1.10.8.10">
    <property type="entry name" value="DNA helicase RuvA subunit, C-terminal domain"/>
    <property type="match status" value="1"/>
</dbReference>
<dbReference type="EMBL" id="JACAGC010000008">
    <property type="protein sequence ID" value="KAF6351622.1"/>
    <property type="molecule type" value="Genomic_DNA"/>
</dbReference>
<name>A0A7J7XPQ4_RHIFE</name>
<evidence type="ECO:0000313" key="3">
    <source>
        <dbReference type="Proteomes" id="UP000585614"/>
    </source>
</evidence>